<evidence type="ECO:0000313" key="2">
    <source>
        <dbReference type="EMBL" id="KAJ8405409.1"/>
    </source>
</evidence>
<reference evidence="2" key="1">
    <citation type="journal article" date="2023" name="Science">
        <title>Genome structures resolve the early diversification of teleost fishes.</title>
        <authorList>
            <person name="Parey E."/>
            <person name="Louis A."/>
            <person name="Montfort J."/>
            <person name="Bouchez O."/>
            <person name="Roques C."/>
            <person name="Iampietro C."/>
            <person name="Lluch J."/>
            <person name="Castinel A."/>
            <person name="Donnadieu C."/>
            <person name="Desvignes T."/>
            <person name="Floi Bucao C."/>
            <person name="Jouanno E."/>
            <person name="Wen M."/>
            <person name="Mejri S."/>
            <person name="Dirks R."/>
            <person name="Jansen H."/>
            <person name="Henkel C."/>
            <person name="Chen W.J."/>
            <person name="Zahm M."/>
            <person name="Cabau C."/>
            <person name="Klopp C."/>
            <person name="Thompson A.W."/>
            <person name="Robinson-Rechavi M."/>
            <person name="Braasch I."/>
            <person name="Lecointre G."/>
            <person name="Bobe J."/>
            <person name="Postlethwait J.H."/>
            <person name="Berthelot C."/>
            <person name="Roest Crollius H."/>
            <person name="Guiguen Y."/>
        </authorList>
    </citation>
    <scope>NUCLEOTIDE SEQUENCE</scope>
    <source>
        <strain evidence="2">NC1722</strain>
    </source>
</reference>
<protein>
    <submittedName>
        <fullName evidence="2">Uncharacterized protein</fullName>
    </submittedName>
</protein>
<dbReference type="AlphaFoldDB" id="A0AAD7SMQ0"/>
<dbReference type="Proteomes" id="UP001221898">
    <property type="component" value="Unassembled WGS sequence"/>
</dbReference>
<accession>A0AAD7SMQ0</accession>
<evidence type="ECO:0000313" key="3">
    <source>
        <dbReference type="Proteomes" id="UP001221898"/>
    </source>
</evidence>
<feature type="region of interest" description="Disordered" evidence="1">
    <location>
        <begin position="1"/>
        <end position="20"/>
    </location>
</feature>
<sequence>MESEEKEADRAITPEYTCHRPPTSGITNGLVWGIIYGPSRWTLGEDGVALQPPAACGLKYSQRCISTVPRSDWIGHVRDRAATDTDHGIVSRRLGASERT</sequence>
<organism evidence="2 3">
    <name type="scientific">Aldrovandia affinis</name>
    <dbReference type="NCBI Taxonomy" id="143900"/>
    <lineage>
        <taxon>Eukaryota</taxon>
        <taxon>Metazoa</taxon>
        <taxon>Chordata</taxon>
        <taxon>Craniata</taxon>
        <taxon>Vertebrata</taxon>
        <taxon>Euteleostomi</taxon>
        <taxon>Actinopterygii</taxon>
        <taxon>Neopterygii</taxon>
        <taxon>Teleostei</taxon>
        <taxon>Notacanthiformes</taxon>
        <taxon>Halosauridae</taxon>
        <taxon>Aldrovandia</taxon>
    </lineage>
</organism>
<comment type="caution">
    <text evidence="2">The sequence shown here is derived from an EMBL/GenBank/DDBJ whole genome shotgun (WGS) entry which is preliminary data.</text>
</comment>
<gene>
    <name evidence="2" type="ORF">AAFF_G00318820</name>
</gene>
<dbReference type="EMBL" id="JAINUG010000048">
    <property type="protein sequence ID" value="KAJ8405409.1"/>
    <property type="molecule type" value="Genomic_DNA"/>
</dbReference>
<proteinExistence type="predicted"/>
<name>A0AAD7SMQ0_9TELE</name>
<keyword evidence="3" id="KW-1185">Reference proteome</keyword>
<evidence type="ECO:0000256" key="1">
    <source>
        <dbReference type="SAM" id="MobiDB-lite"/>
    </source>
</evidence>